<proteinExistence type="predicted"/>
<name>A0A7Y9PI35_9BACT</name>
<evidence type="ECO:0000313" key="1">
    <source>
        <dbReference type="EMBL" id="NYF79518.1"/>
    </source>
</evidence>
<dbReference type="AlphaFoldDB" id="A0A7Y9PI35"/>
<dbReference type="Proteomes" id="UP000589520">
    <property type="component" value="Unassembled WGS sequence"/>
</dbReference>
<reference evidence="1 2" key="1">
    <citation type="submission" date="2020-07" db="EMBL/GenBank/DDBJ databases">
        <title>Genomic Encyclopedia of Type Strains, Phase IV (KMG-V): Genome sequencing to study the core and pangenomes of soil and plant-associated prokaryotes.</title>
        <authorList>
            <person name="Whitman W."/>
        </authorList>
    </citation>
    <scope>NUCLEOTIDE SEQUENCE [LARGE SCALE GENOMIC DNA]</scope>
    <source>
        <strain evidence="1 2">X4EP2</strain>
    </source>
</reference>
<organism evidence="1 2">
    <name type="scientific">Granulicella arctica</name>
    <dbReference type="NCBI Taxonomy" id="940613"/>
    <lineage>
        <taxon>Bacteria</taxon>
        <taxon>Pseudomonadati</taxon>
        <taxon>Acidobacteriota</taxon>
        <taxon>Terriglobia</taxon>
        <taxon>Terriglobales</taxon>
        <taxon>Acidobacteriaceae</taxon>
        <taxon>Granulicella</taxon>
    </lineage>
</organism>
<keyword evidence="2" id="KW-1185">Reference proteome</keyword>
<sequence>MGTNSAKQPDIAAAIDHNIWIEIAIKAIDIVHAKLTRAGKVRIEIRHSQKYLAETLVTTVANRQDAIANKRLQEWKSDSTILRPGR</sequence>
<evidence type="ECO:0000313" key="2">
    <source>
        <dbReference type="Proteomes" id="UP000589520"/>
    </source>
</evidence>
<gene>
    <name evidence="1" type="ORF">HDF17_001805</name>
</gene>
<accession>A0A7Y9PI35</accession>
<dbReference type="RefSeq" id="WP_179489870.1">
    <property type="nucleotide sequence ID" value="NZ_JACCCW010000001.1"/>
</dbReference>
<protein>
    <submittedName>
        <fullName evidence="1">Uncharacterized protein</fullName>
    </submittedName>
</protein>
<comment type="caution">
    <text evidence="1">The sequence shown here is derived from an EMBL/GenBank/DDBJ whole genome shotgun (WGS) entry which is preliminary data.</text>
</comment>
<dbReference type="EMBL" id="JACCCW010000001">
    <property type="protein sequence ID" value="NYF79518.1"/>
    <property type="molecule type" value="Genomic_DNA"/>
</dbReference>